<dbReference type="GO" id="GO:0005506">
    <property type="term" value="F:iron ion binding"/>
    <property type="evidence" value="ECO:0007669"/>
    <property type="project" value="InterPro"/>
</dbReference>
<reference evidence="10 11" key="1">
    <citation type="submission" date="2024-01" db="EMBL/GenBank/DDBJ databases">
        <title>The genomes of 5 underutilized Papilionoideae crops provide insights into root nodulation and disease resistanc.</title>
        <authorList>
            <person name="Jiang F."/>
        </authorList>
    </citation>
    <scope>NUCLEOTIDE SEQUENCE [LARGE SCALE GENOMIC DNA]</scope>
    <source>
        <strain evidence="10">LVBAO_FW01</strain>
        <tissue evidence="10">Leaves</tissue>
    </source>
</reference>
<protein>
    <recommendedName>
        <fullName evidence="12">Cytochrome P450 704C1-like</fullName>
    </recommendedName>
</protein>
<evidence type="ECO:0000256" key="7">
    <source>
        <dbReference type="ARBA" id="ARBA00023033"/>
    </source>
</evidence>
<comment type="cofactor">
    <cofactor evidence="1 8">
        <name>heme</name>
        <dbReference type="ChEBI" id="CHEBI:30413"/>
    </cofactor>
</comment>
<comment type="caution">
    <text evidence="10">The sequence shown here is derived from an EMBL/GenBank/DDBJ whole genome shotgun (WGS) entry which is preliminary data.</text>
</comment>
<feature type="transmembrane region" description="Helical" evidence="9">
    <location>
        <begin position="12"/>
        <end position="29"/>
    </location>
</feature>
<dbReference type="AlphaFoldDB" id="A0AAN9QVM6"/>
<evidence type="ECO:0000256" key="4">
    <source>
        <dbReference type="ARBA" id="ARBA00022723"/>
    </source>
</evidence>
<dbReference type="InterPro" id="IPR002401">
    <property type="entry name" value="Cyt_P450_E_grp-I"/>
</dbReference>
<evidence type="ECO:0000256" key="5">
    <source>
        <dbReference type="ARBA" id="ARBA00023002"/>
    </source>
</evidence>
<evidence type="ECO:0000313" key="11">
    <source>
        <dbReference type="Proteomes" id="UP001367508"/>
    </source>
</evidence>
<dbReference type="EMBL" id="JAYMYQ010000002">
    <property type="protein sequence ID" value="KAK7349607.1"/>
    <property type="molecule type" value="Genomic_DNA"/>
</dbReference>
<organism evidence="10 11">
    <name type="scientific">Canavalia gladiata</name>
    <name type="common">Sword bean</name>
    <name type="synonym">Dolichos gladiatus</name>
    <dbReference type="NCBI Taxonomy" id="3824"/>
    <lineage>
        <taxon>Eukaryota</taxon>
        <taxon>Viridiplantae</taxon>
        <taxon>Streptophyta</taxon>
        <taxon>Embryophyta</taxon>
        <taxon>Tracheophyta</taxon>
        <taxon>Spermatophyta</taxon>
        <taxon>Magnoliopsida</taxon>
        <taxon>eudicotyledons</taxon>
        <taxon>Gunneridae</taxon>
        <taxon>Pentapetalae</taxon>
        <taxon>rosids</taxon>
        <taxon>fabids</taxon>
        <taxon>Fabales</taxon>
        <taxon>Fabaceae</taxon>
        <taxon>Papilionoideae</taxon>
        <taxon>50 kb inversion clade</taxon>
        <taxon>NPAAA clade</taxon>
        <taxon>indigoferoid/millettioid clade</taxon>
        <taxon>Phaseoleae</taxon>
        <taxon>Canavalia</taxon>
    </lineage>
</organism>
<dbReference type="GO" id="GO:0004497">
    <property type="term" value="F:monooxygenase activity"/>
    <property type="evidence" value="ECO:0007669"/>
    <property type="project" value="UniProtKB-KW"/>
</dbReference>
<keyword evidence="9" id="KW-0812">Transmembrane</keyword>
<evidence type="ECO:0000256" key="9">
    <source>
        <dbReference type="SAM" id="Phobius"/>
    </source>
</evidence>
<dbReference type="GO" id="GO:0016705">
    <property type="term" value="F:oxidoreductase activity, acting on paired donors, with incorporation or reduction of molecular oxygen"/>
    <property type="evidence" value="ECO:0007669"/>
    <property type="project" value="InterPro"/>
</dbReference>
<dbReference type="GO" id="GO:0020037">
    <property type="term" value="F:heme binding"/>
    <property type="evidence" value="ECO:0007669"/>
    <property type="project" value="InterPro"/>
</dbReference>
<accession>A0AAN9QVM6</accession>
<keyword evidence="4 8" id="KW-0479">Metal-binding</keyword>
<evidence type="ECO:0000313" key="10">
    <source>
        <dbReference type="EMBL" id="KAK7349607.1"/>
    </source>
</evidence>
<keyword evidence="11" id="KW-1185">Reference proteome</keyword>
<name>A0AAN9QVM6_CANGL</name>
<keyword evidence="6 8" id="KW-0408">Iron</keyword>
<dbReference type="PRINTS" id="PR00463">
    <property type="entry name" value="EP450I"/>
</dbReference>
<dbReference type="InterPro" id="IPR001128">
    <property type="entry name" value="Cyt_P450"/>
</dbReference>
<dbReference type="PRINTS" id="PR00385">
    <property type="entry name" value="P450"/>
</dbReference>
<dbReference type="SUPFAM" id="SSF48264">
    <property type="entry name" value="Cytochrome P450"/>
    <property type="match status" value="1"/>
</dbReference>
<dbReference type="Pfam" id="PF00067">
    <property type="entry name" value="p450"/>
    <property type="match status" value="1"/>
</dbReference>
<evidence type="ECO:0000256" key="8">
    <source>
        <dbReference type="PIRSR" id="PIRSR602401-1"/>
    </source>
</evidence>
<dbReference type="CDD" id="cd11064">
    <property type="entry name" value="CYP86A"/>
    <property type="match status" value="1"/>
</dbReference>
<evidence type="ECO:0008006" key="12">
    <source>
        <dbReference type="Google" id="ProtNLM"/>
    </source>
</evidence>
<evidence type="ECO:0000256" key="1">
    <source>
        <dbReference type="ARBA" id="ARBA00001971"/>
    </source>
</evidence>
<dbReference type="Proteomes" id="UP001367508">
    <property type="component" value="Unassembled WGS sequence"/>
</dbReference>
<keyword evidence="9" id="KW-0472">Membrane</keyword>
<keyword evidence="7" id="KW-0503">Monooxygenase</keyword>
<feature type="binding site" description="axial binding residue" evidence="8">
    <location>
        <position position="452"/>
    </location>
    <ligand>
        <name>heme</name>
        <dbReference type="ChEBI" id="CHEBI:30413"/>
    </ligand>
    <ligandPart>
        <name>Fe</name>
        <dbReference type="ChEBI" id="CHEBI:18248"/>
    </ligandPart>
</feature>
<keyword evidence="9" id="KW-1133">Transmembrane helix</keyword>
<gene>
    <name evidence="10" type="ORF">VNO77_07098</name>
</gene>
<keyword evidence="5" id="KW-0560">Oxidoreductase</keyword>
<dbReference type="InterPro" id="IPR036396">
    <property type="entry name" value="Cyt_P450_sf"/>
</dbReference>
<evidence type="ECO:0000256" key="3">
    <source>
        <dbReference type="ARBA" id="ARBA00022617"/>
    </source>
</evidence>
<dbReference type="PANTHER" id="PTHR24296">
    <property type="entry name" value="CYTOCHROME P450"/>
    <property type="match status" value="1"/>
</dbReference>
<dbReference type="Gene3D" id="1.10.630.10">
    <property type="entry name" value="Cytochrome P450"/>
    <property type="match status" value="1"/>
</dbReference>
<keyword evidence="3 8" id="KW-0349">Heme</keyword>
<evidence type="ECO:0000256" key="6">
    <source>
        <dbReference type="ARBA" id="ARBA00023004"/>
    </source>
</evidence>
<evidence type="ECO:0000256" key="2">
    <source>
        <dbReference type="ARBA" id="ARBA00010617"/>
    </source>
</evidence>
<proteinExistence type="inferred from homology"/>
<comment type="similarity">
    <text evidence="2">Belongs to the cytochrome P450 family.</text>
</comment>
<sequence length="508" mass="58552">MASMDFLSDPYLLAALLAALTLLMCQFLFKKLNRRHGKKYHPIAGTVLNQMFNFNRLHHYMTDLAGKYRTYRLVNPFRNEVYTADPRNVEYILKTNFENYGKGLYNYHNLKDLLGDGIFTVDGKKWREQRKISSYEFSTKMLRDFSISIFRKNAAKLANIVSEAATSNNSMEIQGLLMRSTLDSIFQVAFGTELGSMCGSNQEGKTFADAFDTSSALTLYRYVDVFWKIKKFLNIGSEATLRKNTEILNEFVFKLINTRIQQMQISKDDSASKRGDILSRLLEVKGYDSTYLRDIILNFVIAGKDTTAATLAWFMYMLCKYPSVQEKAAEEVKEVTNTKTISSYTEFVSNMTDEALEKMNYLHAAITETLRLYPAVPVDAKICFSDDTLPDGYSVNKGDMVSYQPYAMGRMKFIWGDDAEEFRPERWLDENGIFKPESPFKFTAFQAGPRICLGKEFAYRQMKIFSAVLLGCFRFKLNDEKKNVTYKTMLNLHIDGGLEIKSFHRYRD</sequence>